<evidence type="ECO:0000256" key="3">
    <source>
        <dbReference type="ARBA" id="ARBA00023015"/>
    </source>
</evidence>
<dbReference type="SUPFAM" id="SSF57959">
    <property type="entry name" value="Leucine zipper domain"/>
    <property type="match status" value="1"/>
</dbReference>
<proteinExistence type="inferred from homology"/>
<dbReference type="Pfam" id="PF07777">
    <property type="entry name" value="MFMR"/>
    <property type="match status" value="1"/>
</dbReference>
<feature type="coiled-coil region" evidence="7">
    <location>
        <begin position="284"/>
        <end position="318"/>
    </location>
</feature>
<dbReference type="CDD" id="cd14702">
    <property type="entry name" value="bZIP_plant_GBF1"/>
    <property type="match status" value="1"/>
</dbReference>
<dbReference type="GO" id="GO:0046983">
    <property type="term" value="F:protein dimerization activity"/>
    <property type="evidence" value="ECO:0007669"/>
    <property type="project" value="UniProtKB-ARBA"/>
</dbReference>
<name>V4MYT2_EUTSA</name>
<evidence type="ECO:0000256" key="4">
    <source>
        <dbReference type="ARBA" id="ARBA00023125"/>
    </source>
</evidence>
<feature type="domain" description="BZIP" evidence="9">
    <location>
        <begin position="245"/>
        <end position="308"/>
    </location>
</feature>
<dbReference type="FunFam" id="1.20.5.170:FF:000020">
    <property type="entry name" value="BZIP transcription factor"/>
    <property type="match status" value="1"/>
</dbReference>
<dbReference type="Proteomes" id="UP000030689">
    <property type="component" value="Unassembled WGS sequence"/>
</dbReference>
<evidence type="ECO:0000256" key="2">
    <source>
        <dbReference type="ARBA" id="ARBA00007163"/>
    </source>
</evidence>
<dbReference type="PANTHER" id="PTHR45967">
    <property type="entry name" value="G-BOX-BINDING FACTOR 3-RELATED"/>
    <property type="match status" value="1"/>
</dbReference>
<dbReference type="PANTHER" id="PTHR45967:SF38">
    <property type="entry name" value="G-BOX-BINDING FACTOR 2"/>
    <property type="match status" value="1"/>
</dbReference>
<dbReference type="GO" id="GO:0005634">
    <property type="term" value="C:nucleus"/>
    <property type="evidence" value="ECO:0007669"/>
    <property type="project" value="UniProtKB-SubCell"/>
</dbReference>
<feature type="compositionally biased region" description="Basic and acidic residues" evidence="8">
    <location>
        <begin position="1"/>
        <end position="14"/>
    </location>
</feature>
<evidence type="ECO:0000256" key="7">
    <source>
        <dbReference type="SAM" id="Coils"/>
    </source>
</evidence>
<organism evidence="10 11">
    <name type="scientific">Eutrema salsugineum</name>
    <name type="common">Saltwater cress</name>
    <name type="synonym">Sisymbrium salsugineum</name>
    <dbReference type="NCBI Taxonomy" id="72664"/>
    <lineage>
        <taxon>Eukaryota</taxon>
        <taxon>Viridiplantae</taxon>
        <taxon>Streptophyta</taxon>
        <taxon>Embryophyta</taxon>
        <taxon>Tracheophyta</taxon>
        <taxon>Spermatophyta</taxon>
        <taxon>Magnoliopsida</taxon>
        <taxon>eudicotyledons</taxon>
        <taxon>Gunneridae</taxon>
        <taxon>Pentapetalae</taxon>
        <taxon>rosids</taxon>
        <taxon>malvids</taxon>
        <taxon>Brassicales</taxon>
        <taxon>Brassicaceae</taxon>
        <taxon>Eutremeae</taxon>
        <taxon>Eutrema</taxon>
    </lineage>
</organism>
<evidence type="ECO:0000256" key="1">
    <source>
        <dbReference type="ARBA" id="ARBA00004123"/>
    </source>
</evidence>
<evidence type="ECO:0000256" key="8">
    <source>
        <dbReference type="SAM" id="MobiDB-lite"/>
    </source>
</evidence>
<feature type="region of interest" description="Disordered" evidence="8">
    <location>
        <begin position="1"/>
        <end position="25"/>
    </location>
</feature>
<feature type="region of interest" description="Disordered" evidence="8">
    <location>
        <begin position="226"/>
        <end position="272"/>
    </location>
</feature>
<evidence type="ECO:0000256" key="6">
    <source>
        <dbReference type="ARBA" id="ARBA00023242"/>
    </source>
</evidence>
<keyword evidence="5" id="KW-0804">Transcription</keyword>
<accession>V4MYT2</accession>
<keyword evidence="4" id="KW-0238">DNA-binding</keyword>
<dbReference type="GO" id="GO:0003700">
    <property type="term" value="F:DNA-binding transcription factor activity"/>
    <property type="evidence" value="ECO:0007669"/>
    <property type="project" value="InterPro"/>
</dbReference>
<comment type="similarity">
    <text evidence="2">Belongs to the bZIP family.</text>
</comment>
<dbReference type="STRING" id="72664.V4MYT2"/>
<dbReference type="OMA" id="APYPPFC"/>
<dbReference type="InterPro" id="IPR044827">
    <property type="entry name" value="GBF-like"/>
</dbReference>
<dbReference type="Gramene" id="ESQ37751">
    <property type="protein sequence ID" value="ESQ37751"/>
    <property type="gene ID" value="EUTSA_v10028761mg"/>
</dbReference>
<evidence type="ECO:0000259" key="9">
    <source>
        <dbReference type="PROSITE" id="PS50217"/>
    </source>
</evidence>
<dbReference type="eggNOG" id="ENOG502QRCN">
    <property type="taxonomic scope" value="Eukaryota"/>
</dbReference>
<dbReference type="Pfam" id="PF16596">
    <property type="entry name" value="MFMR_assoc"/>
    <property type="match status" value="1"/>
</dbReference>
<dbReference type="KEGG" id="eus:EUTSA_v10028761mg"/>
<dbReference type="EMBL" id="KI517537">
    <property type="protein sequence ID" value="ESQ37751.1"/>
    <property type="molecule type" value="Genomic_DNA"/>
</dbReference>
<dbReference type="InterPro" id="IPR046347">
    <property type="entry name" value="bZIP_sf"/>
</dbReference>
<dbReference type="GO" id="GO:0009637">
    <property type="term" value="P:response to blue light"/>
    <property type="evidence" value="ECO:0007669"/>
    <property type="project" value="EnsemblPlants"/>
</dbReference>
<evidence type="ECO:0000313" key="10">
    <source>
        <dbReference type="EMBL" id="ESQ37751.1"/>
    </source>
</evidence>
<feature type="compositionally biased region" description="Basic and acidic residues" evidence="8">
    <location>
        <begin position="236"/>
        <end position="272"/>
    </location>
</feature>
<dbReference type="Gene3D" id="1.20.5.170">
    <property type="match status" value="1"/>
</dbReference>
<dbReference type="GO" id="GO:0005737">
    <property type="term" value="C:cytoplasm"/>
    <property type="evidence" value="ECO:0007669"/>
    <property type="project" value="EnsemblPlants"/>
</dbReference>
<dbReference type="Pfam" id="PF00170">
    <property type="entry name" value="bZIP_1"/>
    <property type="match status" value="1"/>
</dbReference>
<keyword evidence="11" id="KW-1185">Reference proteome</keyword>
<dbReference type="InterPro" id="IPR004827">
    <property type="entry name" value="bZIP"/>
</dbReference>
<dbReference type="AlphaFoldDB" id="V4MYT2"/>
<comment type="subcellular location">
    <subcellularLocation>
        <location evidence="1">Nucleus</location>
    </subcellularLocation>
</comment>
<feature type="region of interest" description="Disordered" evidence="8">
    <location>
        <begin position="149"/>
        <end position="214"/>
    </location>
</feature>
<dbReference type="PROSITE" id="PS00036">
    <property type="entry name" value="BZIP_BASIC"/>
    <property type="match status" value="1"/>
</dbReference>
<gene>
    <name evidence="10" type="ORF">EUTSA_v10028761mg</name>
</gene>
<dbReference type="InterPro" id="IPR012900">
    <property type="entry name" value="MFMR"/>
</dbReference>
<sequence length="359" mass="39024">MGSNEEGKSTKSDKPSQAAPEQNNVHVYHHDWAAMQAYYGPRVAIPQYYNSNVAPGHAPPPYMWGSPSPMMSPYGAPYPPFCPPGGVYAHAGVQMGSQSQGPVSQATPVVTTPLNMDAPANSPGNTDHGFMKKLKEFDGLAMSITNNKVGSAEHSSEPRNSQSSENDDSSNGSDGNTTGGEQSRKKRSREGSLTNDGKPAAQTSAPFRDENEKPAATMVTPIIPTAMDFPQPFHGAPHEVWNEKEVKREKRKQSNRESARRSRLRKQAETEELSVKVDALVAENMTLRSKVGQLNDESEKLRLENEALLDQLKAAQTQVTGKTENLISRVDKNNSVSSSKNVEHQLLNVSLRTDSVAAS</sequence>
<keyword evidence="3" id="KW-0805">Transcription regulation</keyword>
<dbReference type="GO" id="GO:0019760">
    <property type="term" value="P:glucosinolate metabolic process"/>
    <property type="evidence" value="ECO:0007669"/>
    <property type="project" value="EnsemblPlants"/>
</dbReference>
<dbReference type="OrthoDB" id="1642657at2759"/>
<feature type="compositionally biased region" description="Polar residues" evidence="8">
    <location>
        <begin position="191"/>
        <end position="205"/>
    </location>
</feature>
<dbReference type="PROSITE" id="PS50217">
    <property type="entry name" value="BZIP"/>
    <property type="match status" value="1"/>
</dbReference>
<dbReference type="InterPro" id="IPR045314">
    <property type="entry name" value="bZIP_plant_GBF1"/>
</dbReference>
<reference evidence="10 11" key="1">
    <citation type="journal article" date="2013" name="Front. Plant Sci.">
        <title>The Reference Genome of the Halophytic Plant Eutrema salsugineum.</title>
        <authorList>
            <person name="Yang R."/>
            <person name="Jarvis D.E."/>
            <person name="Chen H."/>
            <person name="Beilstein M.A."/>
            <person name="Grimwood J."/>
            <person name="Jenkins J."/>
            <person name="Shu S."/>
            <person name="Prochnik S."/>
            <person name="Xin M."/>
            <person name="Ma C."/>
            <person name="Schmutz J."/>
            <person name="Wing R.A."/>
            <person name="Mitchell-Olds T."/>
            <person name="Schumaker K.S."/>
            <person name="Wang X."/>
        </authorList>
    </citation>
    <scope>NUCLEOTIDE SEQUENCE [LARGE SCALE GENOMIC DNA]</scope>
</reference>
<protein>
    <recommendedName>
        <fullName evidence="9">BZIP domain-containing protein</fullName>
    </recommendedName>
</protein>
<dbReference type="SMART" id="SM00338">
    <property type="entry name" value="BRLZ"/>
    <property type="match status" value="1"/>
</dbReference>
<keyword evidence="7" id="KW-0175">Coiled coil</keyword>
<keyword evidence="6" id="KW-0539">Nucleus</keyword>
<evidence type="ECO:0000256" key="5">
    <source>
        <dbReference type="ARBA" id="ARBA00023163"/>
    </source>
</evidence>
<evidence type="ECO:0000313" key="11">
    <source>
        <dbReference type="Proteomes" id="UP000030689"/>
    </source>
</evidence>
<dbReference type="GO" id="GO:0000976">
    <property type="term" value="F:transcription cis-regulatory region binding"/>
    <property type="evidence" value="ECO:0007669"/>
    <property type="project" value="EnsemblPlants"/>
</dbReference>
<feature type="compositionally biased region" description="Low complexity" evidence="8">
    <location>
        <begin position="160"/>
        <end position="181"/>
    </location>
</feature>